<name>A0ABV7BRP4_9PROT</name>
<evidence type="ECO:0000313" key="2">
    <source>
        <dbReference type="EMBL" id="MFC3000282.1"/>
    </source>
</evidence>
<protein>
    <submittedName>
        <fullName evidence="2">HXXEE domain-containing protein</fullName>
    </submittedName>
</protein>
<reference evidence="3" key="1">
    <citation type="journal article" date="2019" name="Int. J. Syst. Evol. Microbiol.">
        <title>The Global Catalogue of Microorganisms (GCM) 10K type strain sequencing project: providing services to taxonomists for standard genome sequencing and annotation.</title>
        <authorList>
            <consortium name="The Broad Institute Genomics Platform"/>
            <consortium name="The Broad Institute Genome Sequencing Center for Infectious Disease"/>
            <person name="Wu L."/>
            <person name="Ma J."/>
        </authorList>
    </citation>
    <scope>NUCLEOTIDE SEQUENCE [LARGE SCALE GENOMIC DNA]</scope>
    <source>
        <strain evidence="3">CGMCC 1.16855</strain>
    </source>
</reference>
<dbReference type="RefSeq" id="WP_216836320.1">
    <property type="nucleotide sequence ID" value="NZ_JAFNJS010000002.1"/>
</dbReference>
<dbReference type="InterPro" id="IPR025671">
    <property type="entry name" value="HXXEE"/>
</dbReference>
<comment type="caution">
    <text evidence="2">The sequence shown here is derived from an EMBL/GenBank/DDBJ whole genome shotgun (WGS) entry which is preliminary data.</text>
</comment>
<feature type="transmembrane region" description="Helical" evidence="1">
    <location>
        <begin position="12"/>
        <end position="34"/>
    </location>
</feature>
<keyword evidence="1" id="KW-1133">Transmembrane helix</keyword>
<feature type="transmembrane region" description="Helical" evidence="1">
    <location>
        <begin position="106"/>
        <end position="125"/>
    </location>
</feature>
<sequence length="166" mass="18488">MAVALRFERFLWALPVAYAIHIPEEFLAGFPAWMTLHMQARMDDRGFLLNNLLFMCILLGLSAWASRSRSAISAFLFMSWASGNLFWNFIFHLVTTLMADSYSPGLVSATLLYYPIAIWVSVLGVRSGRIGAAGLVGAHSLGAGLMLFVIWSGLWQFRLPWLSPGV</sequence>
<organism evidence="2 3">
    <name type="scientific">Falsiroseomonas tokyonensis</name>
    <dbReference type="NCBI Taxonomy" id="430521"/>
    <lineage>
        <taxon>Bacteria</taxon>
        <taxon>Pseudomonadati</taxon>
        <taxon>Pseudomonadota</taxon>
        <taxon>Alphaproteobacteria</taxon>
        <taxon>Acetobacterales</taxon>
        <taxon>Roseomonadaceae</taxon>
        <taxon>Falsiroseomonas</taxon>
    </lineage>
</organism>
<evidence type="ECO:0000313" key="3">
    <source>
        <dbReference type="Proteomes" id="UP001595420"/>
    </source>
</evidence>
<keyword evidence="3" id="KW-1185">Reference proteome</keyword>
<keyword evidence="1" id="KW-0812">Transmembrane</keyword>
<dbReference type="Proteomes" id="UP001595420">
    <property type="component" value="Unassembled WGS sequence"/>
</dbReference>
<feature type="transmembrane region" description="Helical" evidence="1">
    <location>
        <begin position="132"/>
        <end position="154"/>
    </location>
</feature>
<dbReference type="EMBL" id="JBHRSB010000002">
    <property type="protein sequence ID" value="MFC3000282.1"/>
    <property type="molecule type" value="Genomic_DNA"/>
</dbReference>
<keyword evidence="1" id="KW-0472">Membrane</keyword>
<feature type="transmembrane region" description="Helical" evidence="1">
    <location>
        <begin position="72"/>
        <end position="94"/>
    </location>
</feature>
<gene>
    <name evidence="2" type="ORF">ACFOD3_10285</name>
</gene>
<proteinExistence type="predicted"/>
<evidence type="ECO:0000256" key="1">
    <source>
        <dbReference type="SAM" id="Phobius"/>
    </source>
</evidence>
<accession>A0ABV7BRP4</accession>
<dbReference type="Pfam" id="PF13787">
    <property type="entry name" value="HXXEE"/>
    <property type="match status" value="1"/>
</dbReference>
<feature type="transmembrane region" description="Helical" evidence="1">
    <location>
        <begin position="46"/>
        <end position="65"/>
    </location>
</feature>